<dbReference type="GO" id="GO:0006508">
    <property type="term" value="P:proteolysis"/>
    <property type="evidence" value="ECO:0007669"/>
    <property type="project" value="UniProtKB-KW"/>
</dbReference>
<feature type="coiled-coil region" evidence="7">
    <location>
        <begin position="55"/>
        <end position="96"/>
    </location>
</feature>
<evidence type="ECO:0000256" key="2">
    <source>
        <dbReference type="ARBA" id="ARBA00022670"/>
    </source>
</evidence>
<dbReference type="Gene3D" id="2.70.70.10">
    <property type="entry name" value="Glucose Permease (Domain IIA)"/>
    <property type="match status" value="1"/>
</dbReference>
<evidence type="ECO:0000256" key="5">
    <source>
        <dbReference type="ARBA" id="ARBA00022833"/>
    </source>
</evidence>
<sequence>MPSERSPSPKTRAAVPGWPSFALLSASLISIGFAAGPTPAARAQGAPTPPTVDLIRQREQELEAARARQKSAAELQEKLKADIAAIGEDRAKLNQQLIDVAAKVRGVETRIGETEARLLPLDARETQIRASLESRRAEISEVLAALQRAGRRAPPALLVRPEDALQSLRTAMLLGAVVPDMRARADHLVSDLGELISLRKAISAERDQLTADRAKLTTDQLQLASLVEERQRKQRAAEKDMEAERSRAVTLSRQVDNLQDLIAKMELDLKTAAKAAEIASLKGAPAALDGKPNLSALKNPGRLSPAIAFASAKGLLPLPVNGTKLRAFGRPDGVGGVEKGISLASRPGAQVTTPCDGWVVYAGPFRSYGQLLILNAGGGYHVLIAGMERISVNIGQFVLTGEPVATMGSTSQVASILAANASQPVLYIEFRKDGTPIDPGPWWAANEGEKVRG</sequence>
<dbReference type="OrthoDB" id="9809144at2"/>
<dbReference type="PANTHER" id="PTHR21666">
    <property type="entry name" value="PEPTIDASE-RELATED"/>
    <property type="match status" value="1"/>
</dbReference>
<dbReference type="PANTHER" id="PTHR21666:SF288">
    <property type="entry name" value="CELL DIVISION PROTEIN YTFB"/>
    <property type="match status" value="1"/>
</dbReference>
<dbReference type="Proteomes" id="UP000032515">
    <property type="component" value="Unassembled WGS sequence"/>
</dbReference>
<dbReference type="AlphaFoldDB" id="A0A0D7E1I2"/>
<dbReference type="Pfam" id="PF01551">
    <property type="entry name" value="Peptidase_M23"/>
    <property type="match status" value="1"/>
</dbReference>
<accession>A0A0D7E1I2</accession>
<evidence type="ECO:0000256" key="6">
    <source>
        <dbReference type="ARBA" id="ARBA00023049"/>
    </source>
</evidence>
<dbReference type="EMBL" id="JXXE01000680">
    <property type="protein sequence ID" value="KIZ34320.1"/>
    <property type="molecule type" value="Genomic_DNA"/>
</dbReference>
<organism evidence="9 10">
    <name type="scientific">Rhodopseudomonas palustris</name>
    <dbReference type="NCBI Taxonomy" id="1076"/>
    <lineage>
        <taxon>Bacteria</taxon>
        <taxon>Pseudomonadati</taxon>
        <taxon>Pseudomonadota</taxon>
        <taxon>Alphaproteobacteria</taxon>
        <taxon>Hyphomicrobiales</taxon>
        <taxon>Nitrobacteraceae</taxon>
        <taxon>Rhodopseudomonas</taxon>
    </lineage>
</organism>
<evidence type="ECO:0000256" key="3">
    <source>
        <dbReference type="ARBA" id="ARBA00022723"/>
    </source>
</evidence>
<keyword evidence="4" id="KW-0378">Hydrolase</keyword>
<dbReference type="GO" id="GO:0046872">
    <property type="term" value="F:metal ion binding"/>
    <property type="evidence" value="ECO:0007669"/>
    <property type="project" value="UniProtKB-KW"/>
</dbReference>
<keyword evidence="5" id="KW-0862">Zinc</keyword>
<reference evidence="9 10" key="1">
    <citation type="submission" date="2014-11" db="EMBL/GenBank/DDBJ databases">
        <title>Genomics and ecophysiology of heterotrophic nitrogen fixing bacteria isolated from estuarine surface water.</title>
        <authorList>
            <person name="Bentzon-Tilia M."/>
            <person name="Severin I."/>
            <person name="Hansen L.H."/>
            <person name="Riemann L."/>
        </authorList>
    </citation>
    <scope>NUCLEOTIDE SEQUENCE [LARGE SCALE GENOMIC DNA]</scope>
    <source>
        <strain evidence="9 10">BAL398</strain>
    </source>
</reference>
<keyword evidence="6" id="KW-0482">Metalloprotease</keyword>
<evidence type="ECO:0000256" key="7">
    <source>
        <dbReference type="SAM" id="Coils"/>
    </source>
</evidence>
<evidence type="ECO:0000313" key="9">
    <source>
        <dbReference type="EMBL" id="KIZ34320.1"/>
    </source>
</evidence>
<protein>
    <submittedName>
        <fullName evidence="9">Membrane protein</fullName>
    </submittedName>
</protein>
<dbReference type="InterPro" id="IPR050570">
    <property type="entry name" value="Cell_wall_metabolism_enzyme"/>
</dbReference>
<dbReference type="InterPro" id="IPR011055">
    <property type="entry name" value="Dup_hybrid_motif"/>
</dbReference>
<evidence type="ECO:0000313" key="10">
    <source>
        <dbReference type="Proteomes" id="UP000032515"/>
    </source>
</evidence>
<dbReference type="RefSeq" id="WP_044417782.1">
    <property type="nucleotide sequence ID" value="NZ_JXXE01000680.1"/>
</dbReference>
<feature type="coiled-coil region" evidence="7">
    <location>
        <begin position="227"/>
        <end position="275"/>
    </location>
</feature>
<comment type="caution">
    <text evidence="9">The sequence shown here is derived from an EMBL/GenBank/DDBJ whole genome shotgun (WGS) entry which is preliminary data.</text>
</comment>
<dbReference type="Gene3D" id="6.10.250.3150">
    <property type="match status" value="1"/>
</dbReference>
<evidence type="ECO:0000256" key="4">
    <source>
        <dbReference type="ARBA" id="ARBA00022801"/>
    </source>
</evidence>
<keyword evidence="3" id="KW-0479">Metal-binding</keyword>
<dbReference type="STRING" id="1421013.GCA_000504425_02847"/>
<dbReference type="SUPFAM" id="SSF51261">
    <property type="entry name" value="Duplicated hybrid motif"/>
    <property type="match status" value="1"/>
</dbReference>
<keyword evidence="2" id="KW-0645">Protease</keyword>
<proteinExistence type="predicted"/>
<evidence type="ECO:0000259" key="8">
    <source>
        <dbReference type="Pfam" id="PF01551"/>
    </source>
</evidence>
<name>A0A0D7E1I2_RHOPL</name>
<dbReference type="InterPro" id="IPR016047">
    <property type="entry name" value="M23ase_b-sheet_dom"/>
</dbReference>
<comment type="cofactor">
    <cofactor evidence="1">
        <name>Zn(2+)</name>
        <dbReference type="ChEBI" id="CHEBI:29105"/>
    </cofactor>
</comment>
<dbReference type="CDD" id="cd12797">
    <property type="entry name" value="M23_peptidase"/>
    <property type="match status" value="1"/>
</dbReference>
<evidence type="ECO:0000256" key="1">
    <source>
        <dbReference type="ARBA" id="ARBA00001947"/>
    </source>
</evidence>
<keyword evidence="7" id="KW-0175">Coiled coil</keyword>
<feature type="domain" description="M23ase beta-sheet core" evidence="8">
    <location>
        <begin position="338"/>
        <end position="439"/>
    </location>
</feature>
<dbReference type="PATRIC" id="fig|1076.23.peg.1967"/>
<dbReference type="GO" id="GO:0004222">
    <property type="term" value="F:metalloendopeptidase activity"/>
    <property type="evidence" value="ECO:0007669"/>
    <property type="project" value="TreeGrafter"/>
</dbReference>
<gene>
    <name evidence="9" type="ORF">OO17_26980</name>
</gene>